<dbReference type="eggNOG" id="COG4993">
    <property type="taxonomic scope" value="Bacteria"/>
</dbReference>
<dbReference type="CDD" id="cd10280">
    <property type="entry name" value="PQQ_mGDH"/>
    <property type="match status" value="1"/>
</dbReference>
<dbReference type="AlphaFoldDB" id="U2YMX8"/>
<feature type="domain" description="Pyrrolo-quinoline quinone repeat" evidence="5">
    <location>
        <begin position="166"/>
        <end position="757"/>
    </location>
</feature>
<feature type="transmembrane region" description="Helical" evidence="4">
    <location>
        <begin position="124"/>
        <end position="142"/>
    </location>
</feature>
<gene>
    <name evidence="6" type="primary">gcd</name>
    <name evidence="6" type="ORF">NT2_07_01450</name>
</gene>
<protein>
    <submittedName>
        <fullName evidence="6">Quinoprotein glucose dehydrogenase</fullName>
    </submittedName>
</protein>
<proteinExistence type="inferred from homology"/>
<evidence type="ECO:0000259" key="5">
    <source>
        <dbReference type="Pfam" id="PF01011"/>
    </source>
</evidence>
<dbReference type="SMART" id="SM00564">
    <property type="entry name" value="PQQ"/>
    <property type="match status" value="5"/>
</dbReference>
<evidence type="ECO:0000256" key="1">
    <source>
        <dbReference type="ARBA" id="ARBA00001931"/>
    </source>
</evidence>
<dbReference type="EMBL" id="BASZ01000007">
    <property type="protein sequence ID" value="GAD50145.1"/>
    <property type="molecule type" value="Genomic_DNA"/>
</dbReference>
<comment type="similarity">
    <text evidence="2">Belongs to the bacterial PQQ dehydrogenase family.</text>
</comment>
<dbReference type="PANTHER" id="PTHR32303">
    <property type="entry name" value="QUINOPROTEIN ALCOHOL DEHYDROGENASE (CYTOCHROME C)"/>
    <property type="match status" value="1"/>
</dbReference>
<reference evidence="6 7" key="1">
    <citation type="submission" date="2013-09" db="EMBL/GenBank/DDBJ databases">
        <title>Whole genome shotgun sequence of Novosphingobium tardaugens NBRC 16725.</title>
        <authorList>
            <person name="Isaki S."/>
            <person name="Hosoyama A."/>
            <person name="Tsuchikane K."/>
            <person name="Katsumata H."/>
            <person name="Ando Y."/>
            <person name="Yamazaki S."/>
            <person name="Fujita N."/>
        </authorList>
    </citation>
    <scope>NUCLEOTIDE SEQUENCE [LARGE SCALE GENOMIC DNA]</scope>
    <source>
        <strain evidence="6 7">NBRC 16725</strain>
    </source>
</reference>
<dbReference type="Pfam" id="PF01011">
    <property type="entry name" value="PQQ"/>
    <property type="match status" value="1"/>
</dbReference>
<organism evidence="6 7">
    <name type="scientific">Caenibius tardaugens NBRC 16725</name>
    <dbReference type="NCBI Taxonomy" id="1219035"/>
    <lineage>
        <taxon>Bacteria</taxon>
        <taxon>Pseudomonadati</taxon>
        <taxon>Pseudomonadota</taxon>
        <taxon>Alphaproteobacteria</taxon>
        <taxon>Sphingomonadales</taxon>
        <taxon>Erythrobacteraceae</taxon>
        <taxon>Caenibius</taxon>
    </lineage>
</organism>
<evidence type="ECO:0000256" key="2">
    <source>
        <dbReference type="ARBA" id="ARBA00008156"/>
    </source>
</evidence>
<dbReference type="NCBIfam" id="TIGR03074">
    <property type="entry name" value="PQQ_membr_DH"/>
    <property type="match status" value="1"/>
</dbReference>
<feature type="transmembrane region" description="Helical" evidence="4">
    <location>
        <begin position="63"/>
        <end position="79"/>
    </location>
</feature>
<dbReference type="InterPro" id="IPR011047">
    <property type="entry name" value="Quinoprotein_ADH-like_sf"/>
</dbReference>
<comment type="caution">
    <text evidence="6">The sequence shown here is derived from an EMBL/GenBank/DDBJ whole genome shotgun (WGS) entry which is preliminary data.</text>
</comment>
<evidence type="ECO:0000256" key="3">
    <source>
        <dbReference type="ARBA" id="ARBA00023002"/>
    </source>
</evidence>
<keyword evidence="4" id="KW-0472">Membrane</keyword>
<dbReference type="SUPFAM" id="SSF50998">
    <property type="entry name" value="Quinoprotein alcohol dehydrogenase-like"/>
    <property type="match status" value="1"/>
</dbReference>
<keyword evidence="4" id="KW-1133">Transmembrane helix</keyword>
<keyword evidence="4" id="KW-0812">Transmembrane</keyword>
<accession>U2YMX8</accession>
<dbReference type="GO" id="GO:0048038">
    <property type="term" value="F:quinone binding"/>
    <property type="evidence" value="ECO:0007669"/>
    <property type="project" value="InterPro"/>
</dbReference>
<dbReference type="InterPro" id="IPR018391">
    <property type="entry name" value="PQQ_b-propeller_rpt"/>
</dbReference>
<feature type="transmembrane region" description="Helical" evidence="4">
    <location>
        <begin position="9"/>
        <end position="33"/>
    </location>
</feature>
<comment type="cofactor">
    <cofactor evidence="1">
        <name>pyrroloquinoline quinone</name>
        <dbReference type="ChEBI" id="CHEBI:58442"/>
    </cofactor>
</comment>
<dbReference type="InterPro" id="IPR017511">
    <property type="entry name" value="PQQ_mDH"/>
</dbReference>
<sequence length="784" mass="83068">MLNKEPNRIYAAIVGLIVLAYGILLSLAGGWLIFKGGTLYYLAAGLGTVLSGVLVARRRRLGLLVYLGVVLLTLVWAIRETGIDLWLTLPRVAAPLVAGLFAWSPWWFARRARSSGDHGPSHKAAAIAGGVVAILGIGGFAVTNHTAKADATVSQGAAMPGDAAQWLHYGNDLGASRFSPADQITAANVDGLEVAWVMRMGALRHLKQGNLPALETTPLKVGSTLYACTPESTVIAVDAATGKERWRHDPRPDMTGIGTITCRGVAYHAAPAAAECRQRIIAPVVDGKLVAIDAQSGASCRSFGTNGTIDLREGLGEVLPGYYSLTSPPTIVNGVIVVGGAIKDNASVDEPSGVIRGYDAVTGALRWAWDPAAAPDAPPAAAGQIHTRGAPNAWGVASGDAALGLVYVGMGNATPDFFGGLKDDNKARYASSVTALDVATGRPRWSFQTVHRDVWDYDVAAQASLVDLDTPKGKVPALIQATKSGQLFVLDRRTGEPLTPVDMRTTPRGAVPGEILAPAQPFATTLPSLVPPDLSEASMWGLTPFDQVWCRARFLETRYEGMFTPPSVQGTLFYPSSVGGVNWGGVAIDPERQLMFVNVNRIAQIWTLVPHSQKDQAIAQGSKKKQPLQEQGYYQEQAGTPYGVALEMFLSPLGIPCTPPPWGVLEAFDLKHKTRLWSRPLGGTRDQSPLGIDVALGTPNFGGSLATRGGLTFIGAAAENRVRAFDSQTGALKWQADVPAGPQATPMTYVENERQYVVFAAGGSAMLGTAQGDYLIAFALPQKR</sequence>
<evidence type="ECO:0000313" key="7">
    <source>
        <dbReference type="Proteomes" id="UP000016568"/>
    </source>
</evidence>
<evidence type="ECO:0000313" key="6">
    <source>
        <dbReference type="EMBL" id="GAD50145.1"/>
    </source>
</evidence>
<keyword evidence="7" id="KW-1185">Reference proteome</keyword>
<dbReference type="GO" id="GO:0016020">
    <property type="term" value="C:membrane"/>
    <property type="evidence" value="ECO:0007669"/>
    <property type="project" value="InterPro"/>
</dbReference>
<keyword evidence="3" id="KW-0560">Oxidoreductase</keyword>
<evidence type="ECO:0000256" key="4">
    <source>
        <dbReference type="SAM" id="Phobius"/>
    </source>
</evidence>
<dbReference type="InterPro" id="IPR002372">
    <property type="entry name" value="PQQ_rpt_dom"/>
</dbReference>
<dbReference type="PANTHER" id="PTHR32303:SF4">
    <property type="entry name" value="QUINOPROTEIN GLUCOSE DEHYDROGENASE"/>
    <property type="match status" value="1"/>
</dbReference>
<feature type="transmembrane region" description="Helical" evidence="4">
    <location>
        <begin position="85"/>
        <end position="103"/>
    </location>
</feature>
<feature type="transmembrane region" description="Helical" evidence="4">
    <location>
        <begin position="39"/>
        <end position="56"/>
    </location>
</feature>
<dbReference type="Proteomes" id="UP000016568">
    <property type="component" value="Unassembled WGS sequence"/>
</dbReference>
<dbReference type="Gene3D" id="2.140.10.10">
    <property type="entry name" value="Quinoprotein alcohol dehydrogenase-like superfamily"/>
    <property type="match status" value="1"/>
</dbReference>
<name>U2YMX8_9SPHN</name>
<dbReference type="GO" id="GO:0008876">
    <property type="term" value="F:quinoprotein glucose dehydrogenase activity"/>
    <property type="evidence" value="ECO:0007669"/>
    <property type="project" value="TreeGrafter"/>
</dbReference>